<name>A0ABQ2MPH7_9ACTN</name>
<keyword evidence="1" id="KW-0175">Coiled coil</keyword>
<evidence type="ECO:0000256" key="2">
    <source>
        <dbReference type="SAM" id="MobiDB-lite"/>
    </source>
</evidence>
<gene>
    <name evidence="3" type="ORF">GCM10012287_46630</name>
</gene>
<dbReference type="Proteomes" id="UP000631535">
    <property type="component" value="Unassembled WGS sequence"/>
</dbReference>
<reference evidence="4" key="1">
    <citation type="journal article" date="2019" name="Int. J. Syst. Evol. Microbiol.">
        <title>The Global Catalogue of Microorganisms (GCM) 10K type strain sequencing project: providing services to taxonomists for standard genome sequencing and annotation.</title>
        <authorList>
            <consortium name="The Broad Institute Genomics Platform"/>
            <consortium name="The Broad Institute Genome Sequencing Center for Infectious Disease"/>
            <person name="Wu L."/>
            <person name="Ma J."/>
        </authorList>
    </citation>
    <scope>NUCLEOTIDE SEQUENCE [LARGE SCALE GENOMIC DNA]</scope>
    <source>
        <strain evidence="4">CGMCC 4.7178</strain>
    </source>
</reference>
<accession>A0ABQ2MPH7</accession>
<feature type="coiled-coil region" evidence="1">
    <location>
        <begin position="10"/>
        <end position="37"/>
    </location>
</feature>
<evidence type="ECO:0000256" key="1">
    <source>
        <dbReference type="SAM" id="Coils"/>
    </source>
</evidence>
<evidence type="ECO:0000313" key="3">
    <source>
        <dbReference type="EMBL" id="GGO55414.1"/>
    </source>
</evidence>
<comment type="caution">
    <text evidence="3">The sequence shown here is derived from an EMBL/GenBank/DDBJ whole genome shotgun (WGS) entry which is preliminary data.</text>
</comment>
<feature type="coiled-coil region" evidence="1">
    <location>
        <begin position="63"/>
        <end position="90"/>
    </location>
</feature>
<protein>
    <submittedName>
        <fullName evidence="3">Uncharacterized protein</fullName>
    </submittedName>
</protein>
<sequence length="156" mass="17215">MIRIVTSRRLVEMESARNRLREQAEAAEGRAQQALDREIATQVRLAGERAELEKQLSGADFAREVAESANTKLRAEVEELVEEVRQAEARPKCVYVLTRFGEIHSVHTSHEGAKAAAAREGAGGEWHDTPDGKPLPESSWRVTGAYVWPEQAGGTP</sequence>
<organism evidence="3 4">
    <name type="scientific">Streptomyces daqingensis</name>
    <dbReference type="NCBI Taxonomy" id="1472640"/>
    <lineage>
        <taxon>Bacteria</taxon>
        <taxon>Bacillati</taxon>
        <taxon>Actinomycetota</taxon>
        <taxon>Actinomycetes</taxon>
        <taxon>Kitasatosporales</taxon>
        <taxon>Streptomycetaceae</taxon>
        <taxon>Streptomyces</taxon>
    </lineage>
</organism>
<dbReference type="EMBL" id="BMMP01000017">
    <property type="protein sequence ID" value="GGO55414.1"/>
    <property type="molecule type" value="Genomic_DNA"/>
</dbReference>
<feature type="region of interest" description="Disordered" evidence="2">
    <location>
        <begin position="113"/>
        <end position="142"/>
    </location>
</feature>
<keyword evidence="4" id="KW-1185">Reference proteome</keyword>
<proteinExistence type="predicted"/>
<evidence type="ECO:0000313" key="4">
    <source>
        <dbReference type="Proteomes" id="UP000631535"/>
    </source>
</evidence>